<name>A0A3B0U1I4_9ZZZZ</name>
<dbReference type="SUPFAM" id="SSF82093">
    <property type="entry name" value="Heme chaperone CcmE"/>
    <property type="match status" value="1"/>
</dbReference>
<dbReference type="InterPro" id="IPR004329">
    <property type="entry name" value="CcmE"/>
</dbReference>
<dbReference type="HAMAP" id="MF_01959">
    <property type="entry name" value="CcmE"/>
    <property type="match status" value="1"/>
</dbReference>
<comment type="subcellular location">
    <subcellularLocation>
        <location evidence="1">Membrane</location>
    </subcellularLocation>
</comment>
<dbReference type="NCBIfam" id="NF009727">
    <property type="entry name" value="PRK13254.1-1"/>
    <property type="match status" value="1"/>
</dbReference>
<evidence type="ECO:0000256" key="5">
    <source>
        <dbReference type="ARBA" id="ARBA00022748"/>
    </source>
</evidence>
<accession>A0A3B0U1I4</accession>
<dbReference type="GO" id="GO:0005886">
    <property type="term" value="C:plasma membrane"/>
    <property type="evidence" value="ECO:0007669"/>
    <property type="project" value="InterPro"/>
</dbReference>
<dbReference type="AlphaFoldDB" id="A0A3B0U1I4"/>
<dbReference type="GO" id="GO:0046872">
    <property type="term" value="F:metal ion binding"/>
    <property type="evidence" value="ECO:0007669"/>
    <property type="project" value="UniProtKB-KW"/>
</dbReference>
<evidence type="ECO:0000313" key="9">
    <source>
        <dbReference type="EMBL" id="VAW19537.1"/>
    </source>
</evidence>
<dbReference type="NCBIfam" id="NF009731">
    <property type="entry name" value="PRK13254.1-5"/>
    <property type="match status" value="1"/>
</dbReference>
<keyword evidence="4" id="KW-0479">Metal-binding</keyword>
<dbReference type="Pfam" id="PF03100">
    <property type="entry name" value="CcmE"/>
    <property type="match status" value="1"/>
</dbReference>
<reference evidence="9" key="1">
    <citation type="submission" date="2018-06" db="EMBL/GenBank/DDBJ databases">
        <authorList>
            <person name="Zhirakovskaya E."/>
        </authorList>
    </citation>
    <scope>NUCLEOTIDE SEQUENCE</scope>
</reference>
<keyword evidence="5" id="KW-0201">Cytochrome c-type biogenesis</keyword>
<dbReference type="PANTHER" id="PTHR34128:SF2">
    <property type="entry name" value="CYTOCHROME C-TYPE BIOGENESIS PROTEIN CCME HOMOLOG, MITOCHONDRIAL"/>
    <property type="match status" value="1"/>
</dbReference>
<protein>
    <submittedName>
        <fullName evidence="9">Cytochrome c-type biogenesis protein CcmE, heme chaperone</fullName>
    </submittedName>
</protein>
<evidence type="ECO:0000256" key="6">
    <source>
        <dbReference type="ARBA" id="ARBA00022989"/>
    </source>
</evidence>
<dbReference type="PANTHER" id="PTHR34128">
    <property type="entry name" value="CYTOCHROME C-TYPE BIOGENESIS PROTEIN CCME HOMOLOG, MITOCHONDRIAL"/>
    <property type="match status" value="1"/>
</dbReference>
<sequence>MTRKQKRLSIIFGLAIVVALAVTLILSALREQIVFFYSPSELLARPNMVGKAVRIGGLVEDGSWVKNGLLSTFSITDGEKQINVTFDNLLPDLFREGQGVIAEGKLAANGSFVATTVLAKHDENYVPREITATFKDPSALPGNK</sequence>
<dbReference type="InterPro" id="IPR012340">
    <property type="entry name" value="NA-bd_OB-fold"/>
</dbReference>
<dbReference type="GO" id="GO:0017004">
    <property type="term" value="P:cytochrome complex assembly"/>
    <property type="evidence" value="ECO:0007669"/>
    <property type="project" value="UniProtKB-KW"/>
</dbReference>
<dbReference type="EMBL" id="UOEO01000114">
    <property type="protein sequence ID" value="VAW19537.1"/>
    <property type="molecule type" value="Genomic_DNA"/>
</dbReference>
<keyword evidence="3" id="KW-0812">Transmembrane</keyword>
<evidence type="ECO:0000256" key="2">
    <source>
        <dbReference type="ARBA" id="ARBA00022617"/>
    </source>
</evidence>
<evidence type="ECO:0000256" key="3">
    <source>
        <dbReference type="ARBA" id="ARBA00022692"/>
    </source>
</evidence>
<evidence type="ECO:0000256" key="8">
    <source>
        <dbReference type="ARBA" id="ARBA00023136"/>
    </source>
</evidence>
<keyword evidence="2" id="KW-0349">Heme</keyword>
<evidence type="ECO:0000256" key="7">
    <source>
        <dbReference type="ARBA" id="ARBA00023004"/>
    </source>
</evidence>
<keyword evidence="8" id="KW-0472">Membrane</keyword>
<gene>
    <name evidence="9" type="ORF">MNBD_ALPHA12-410</name>
</gene>
<keyword evidence="6" id="KW-1133">Transmembrane helix</keyword>
<dbReference type="InterPro" id="IPR036127">
    <property type="entry name" value="CcmE-like_sf"/>
</dbReference>
<keyword evidence="7" id="KW-0408">Iron</keyword>
<evidence type="ECO:0000256" key="1">
    <source>
        <dbReference type="ARBA" id="ARBA00004370"/>
    </source>
</evidence>
<dbReference type="Gene3D" id="2.40.50.140">
    <property type="entry name" value="Nucleic acid-binding proteins"/>
    <property type="match status" value="1"/>
</dbReference>
<dbReference type="GO" id="GO:0017003">
    <property type="term" value="P:protein-heme linkage"/>
    <property type="evidence" value="ECO:0007669"/>
    <property type="project" value="InterPro"/>
</dbReference>
<dbReference type="GO" id="GO:0020037">
    <property type="term" value="F:heme binding"/>
    <property type="evidence" value="ECO:0007669"/>
    <property type="project" value="InterPro"/>
</dbReference>
<organism evidence="9">
    <name type="scientific">hydrothermal vent metagenome</name>
    <dbReference type="NCBI Taxonomy" id="652676"/>
    <lineage>
        <taxon>unclassified sequences</taxon>
        <taxon>metagenomes</taxon>
        <taxon>ecological metagenomes</taxon>
    </lineage>
</organism>
<proteinExistence type="inferred from homology"/>
<evidence type="ECO:0000256" key="4">
    <source>
        <dbReference type="ARBA" id="ARBA00022723"/>
    </source>
</evidence>